<dbReference type="Pfam" id="PF02565">
    <property type="entry name" value="RecO_C"/>
    <property type="match status" value="1"/>
</dbReference>
<keyword evidence="4 7" id="KW-0233">DNA recombination</keyword>
<dbReference type="GO" id="GO:0043590">
    <property type="term" value="C:bacterial nucleoid"/>
    <property type="evidence" value="ECO:0007669"/>
    <property type="project" value="TreeGrafter"/>
</dbReference>
<dbReference type="InterPro" id="IPR003717">
    <property type="entry name" value="RecO"/>
</dbReference>
<keyword evidence="10" id="KW-1185">Reference proteome</keyword>
<dbReference type="InterPro" id="IPR037278">
    <property type="entry name" value="ARFGAP/RecO"/>
</dbReference>
<feature type="domain" description="DNA replication/recombination mediator RecO N-terminal" evidence="8">
    <location>
        <begin position="1"/>
        <end position="78"/>
    </location>
</feature>
<evidence type="ECO:0000256" key="3">
    <source>
        <dbReference type="ARBA" id="ARBA00022763"/>
    </source>
</evidence>
<dbReference type="Gene3D" id="2.40.50.140">
    <property type="entry name" value="Nucleic acid-binding proteins"/>
    <property type="match status" value="1"/>
</dbReference>
<dbReference type="InterPro" id="IPR042242">
    <property type="entry name" value="RecO_C"/>
</dbReference>
<dbReference type="GO" id="GO:0006302">
    <property type="term" value="P:double-strand break repair"/>
    <property type="evidence" value="ECO:0007669"/>
    <property type="project" value="TreeGrafter"/>
</dbReference>
<dbReference type="Pfam" id="PF11967">
    <property type="entry name" value="RecO_N"/>
    <property type="match status" value="1"/>
</dbReference>
<evidence type="ECO:0000313" key="9">
    <source>
        <dbReference type="EMBL" id="TCZ75577.1"/>
    </source>
</evidence>
<dbReference type="Proteomes" id="UP000295418">
    <property type="component" value="Unassembled WGS sequence"/>
</dbReference>
<dbReference type="RefSeq" id="WP_132419256.1">
    <property type="nucleotide sequence ID" value="NZ_SKFG01000018.1"/>
</dbReference>
<dbReference type="InterPro" id="IPR022572">
    <property type="entry name" value="DNA_rep/recomb_RecO_N"/>
</dbReference>
<protein>
    <recommendedName>
        <fullName evidence="2 7">DNA repair protein RecO</fullName>
    </recommendedName>
    <alternativeName>
        <fullName evidence="6 7">Recombination protein O</fullName>
    </alternativeName>
</protein>
<dbReference type="PANTHER" id="PTHR33991:SF1">
    <property type="entry name" value="DNA REPAIR PROTEIN RECO"/>
    <property type="match status" value="1"/>
</dbReference>
<proteinExistence type="inferred from homology"/>
<comment type="function">
    <text evidence="7">Involved in DNA repair and RecF pathway recombination.</text>
</comment>
<dbReference type="OrthoDB" id="9797083at2"/>
<evidence type="ECO:0000256" key="6">
    <source>
        <dbReference type="ARBA" id="ARBA00033409"/>
    </source>
</evidence>
<dbReference type="NCBIfam" id="TIGR00613">
    <property type="entry name" value="reco"/>
    <property type="match status" value="1"/>
</dbReference>
<evidence type="ECO:0000313" key="10">
    <source>
        <dbReference type="Proteomes" id="UP000295418"/>
    </source>
</evidence>
<evidence type="ECO:0000256" key="7">
    <source>
        <dbReference type="HAMAP-Rule" id="MF_00201"/>
    </source>
</evidence>
<evidence type="ECO:0000259" key="8">
    <source>
        <dbReference type="Pfam" id="PF11967"/>
    </source>
</evidence>
<dbReference type="GO" id="GO:0006310">
    <property type="term" value="P:DNA recombination"/>
    <property type="evidence" value="ECO:0007669"/>
    <property type="project" value="UniProtKB-UniRule"/>
</dbReference>
<evidence type="ECO:0000256" key="2">
    <source>
        <dbReference type="ARBA" id="ARBA00021310"/>
    </source>
</evidence>
<name>A0A4R4E8T6_9BACL</name>
<evidence type="ECO:0000256" key="4">
    <source>
        <dbReference type="ARBA" id="ARBA00023172"/>
    </source>
</evidence>
<accession>A0A4R4E8T6</accession>
<evidence type="ECO:0000256" key="1">
    <source>
        <dbReference type="ARBA" id="ARBA00007452"/>
    </source>
</evidence>
<dbReference type="PANTHER" id="PTHR33991">
    <property type="entry name" value="DNA REPAIR PROTEIN RECO"/>
    <property type="match status" value="1"/>
</dbReference>
<organism evidence="9 10">
    <name type="scientific">Paenibacillus albiflavus</name>
    <dbReference type="NCBI Taxonomy" id="2545760"/>
    <lineage>
        <taxon>Bacteria</taxon>
        <taxon>Bacillati</taxon>
        <taxon>Bacillota</taxon>
        <taxon>Bacilli</taxon>
        <taxon>Bacillales</taxon>
        <taxon>Paenibacillaceae</taxon>
        <taxon>Paenibacillus</taxon>
    </lineage>
</organism>
<comment type="similarity">
    <text evidence="1 7">Belongs to the RecO family.</text>
</comment>
<sequence>MLHRVEGIVLRSMDYGEGNKIITLYTREMGKVSVMARGAKKVKSRLGAVTQLFTFGEYVFYKSGQMGTLNNGELLKSFNKLREDLYKSAYSAYLVELIDRMSSEEDASAYLFEQLKAGLEAIDEDKDMAIVAHLLEMKLLGSAGYSPELEACVSCGSITPRMLFSARLGGVICSSCSYKDQQAIAMSDATWKLLRLFKRLDLRRLGAIDVKQSTKDELKSCMRTYMDTHVGIRFKSRSFLEQMEKYDI</sequence>
<evidence type="ECO:0000256" key="5">
    <source>
        <dbReference type="ARBA" id="ARBA00023204"/>
    </source>
</evidence>
<keyword evidence="3 7" id="KW-0227">DNA damage</keyword>
<gene>
    <name evidence="7 9" type="primary">recO</name>
    <name evidence="9" type="ORF">E0485_16940</name>
</gene>
<reference evidence="9 10" key="1">
    <citation type="submission" date="2019-03" db="EMBL/GenBank/DDBJ databases">
        <authorList>
            <person name="Kim M.K.M."/>
        </authorList>
    </citation>
    <scope>NUCLEOTIDE SEQUENCE [LARGE SCALE GENOMIC DNA]</scope>
    <source>
        <strain evidence="9 10">18JY21-1</strain>
    </source>
</reference>
<dbReference type="InterPro" id="IPR012340">
    <property type="entry name" value="NA-bd_OB-fold"/>
</dbReference>
<dbReference type="EMBL" id="SKFG01000018">
    <property type="protein sequence ID" value="TCZ75577.1"/>
    <property type="molecule type" value="Genomic_DNA"/>
</dbReference>
<comment type="caution">
    <text evidence="9">The sequence shown here is derived from an EMBL/GenBank/DDBJ whole genome shotgun (WGS) entry which is preliminary data.</text>
</comment>
<dbReference type="SUPFAM" id="SSF57863">
    <property type="entry name" value="ArfGap/RecO-like zinc finger"/>
    <property type="match status" value="1"/>
</dbReference>
<dbReference type="AlphaFoldDB" id="A0A4R4E8T6"/>
<dbReference type="Gene3D" id="1.20.1440.120">
    <property type="entry name" value="Recombination protein O, C-terminal domain"/>
    <property type="match status" value="1"/>
</dbReference>
<dbReference type="SUPFAM" id="SSF50249">
    <property type="entry name" value="Nucleic acid-binding proteins"/>
    <property type="match status" value="1"/>
</dbReference>
<keyword evidence="5 7" id="KW-0234">DNA repair</keyword>
<dbReference type="HAMAP" id="MF_00201">
    <property type="entry name" value="RecO"/>
    <property type="match status" value="1"/>
</dbReference>